<keyword evidence="2" id="KW-1185">Reference proteome</keyword>
<protein>
    <submittedName>
        <fullName evidence="1">Uncharacterized protein</fullName>
    </submittedName>
</protein>
<reference evidence="1 2" key="1">
    <citation type="submission" date="2019-08" db="EMBL/GenBank/DDBJ databases">
        <title>The genome of the soybean aphid Biotype 1, its phylome, world population structure and adaptation to the North American continent.</title>
        <authorList>
            <person name="Giordano R."/>
            <person name="Donthu R.K."/>
            <person name="Hernandez A.G."/>
            <person name="Wright C.L."/>
            <person name="Zimin A.V."/>
        </authorList>
    </citation>
    <scope>NUCLEOTIDE SEQUENCE [LARGE SCALE GENOMIC DNA]</scope>
    <source>
        <tissue evidence="1">Whole aphids</tissue>
    </source>
</reference>
<dbReference type="Proteomes" id="UP000475862">
    <property type="component" value="Unassembled WGS sequence"/>
</dbReference>
<evidence type="ECO:0000313" key="2">
    <source>
        <dbReference type="Proteomes" id="UP000475862"/>
    </source>
</evidence>
<dbReference type="EMBL" id="VYZN01000048">
    <property type="protein sequence ID" value="KAE9528778.1"/>
    <property type="molecule type" value="Genomic_DNA"/>
</dbReference>
<proteinExistence type="predicted"/>
<organism evidence="1 2">
    <name type="scientific">Aphis glycines</name>
    <name type="common">Soybean aphid</name>
    <dbReference type="NCBI Taxonomy" id="307491"/>
    <lineage>
        <taxon>Eukaryota</taxon>
        <taxon>Metazoa</taxon>
        <taxon>Ecdysozoa</taxon>
        <taxon>Arthropoda</taxon>
        <taxon>Hexapoda</taxon>
        <taxon>Insecta</taxon>
        <taxon>Pterygota</taxon>
        <taxon>Neoptera</taxon>
        <taxon>Paraneoptera</taxon>
        <taxon>Hemiptera</taxon>
        <taxon>Sternorrhyncha</taxon>
        <taxon>Aphidomorpha</taxon>
        <taxon>Aphidoidea</taxon>
        <taxon>Aphididae</taxon>
        <taxon>Aphidini</taxon>
        <taxon>Aphis</taxon>
        <taxon>Aphis</taxon>
    </lineage>
</organism>
<evidence type="ECO:0000313" key="1">
    <source>
        <dbReference type="EMBL" id="KAE9528778.1"/>
    </source>
</evidence>
<sequence>MRPTHEKPKKIVSTFIKKLKQRIFKMPINKFCKENDAHSIFSYNDSRFLKRNLWKLCVEFSTTKLLANYHDFDIFRKHLYFESLYKKKSVVLKTLKNFVCLEIAQKKKKKTRIFWKFNLKITKLKLYLKNEVKKAEIRRSNQLFYNELLTNYSWTELDYGIKTYIRLRTQCISKKGNINNHFLLSHSMKHLLNLKKSKIEMI</sequence>
<dbReference type="AlphaFoldDB" id="A0A6G0TBZ4"/>
<accession>A0A6G0TBZ4</accession>
<gene>
    <name evidence="1" type="ORF">AGLY_012353</name>
</gene>
<name>A0A6G0TBZ4_APHGL</name>
<comment type="caution">
    <text evidence="1">The sequence shown here is derived from an EMBL/GenBank/DDBJ whole genome shotgun (WGS) entry which is preliminary data.</text>
</comment>